<dbReference type="GO" id="GO:0008360">
    <property type="term" value="P:regulation of cell shape"/>
    <property type="evidence" value="ECO:0007669"/>
    <property type="project" value="UniProtKB-KW"/>
</dbReference>
<protein>
    <submittedName>
        <fullName evidence="9">Rod shape-determining protein MreD</fullName>
    </submittedName>
</protein>
<dbReference type="GO" id="GO:0005886">
    <property type="term" value="C:plasma membrane"/>
    <property type="evidence" value="ECO:0007669"/>
    <property type="project" value="UniProtKB-SubCell"/>
</dbReference>
<evidence type="ECO:0000256" key="1">
    <source>
        <dbReference type="ARBA" id="ARBA00004651"/>
    </source>
</evidence>
<comment type="similarity">
    <text evidence="2">Belongs to the MreD family.</text>
</comment>
<organism evidence="9 10">
    <name type="scientific">Candidatus Gottesmanbacteria bacterium GW2011_GWC2_39_8</name>
    <dbReference type="NCBI Taxonomy" id="1618450"/>
    <lineage>
        <taxon>Bacteria</taxon>
        <taxon>Candidatus Gottesmaniibacteriota</taxon>
    </lineage>
</organism>
<proteinExistence type="inferred from homology"/>
<evidence type="ECO:0000313" key="10">
    <source>
        <dbReference type="Proteomes" id="UP000034539"/>
    </source>
</evidence>
<keyword evidence="3" id="KW-1003">Cell membrane</keyword>
<keyword evidence="6 8" id="KW-1133">Transmembrane helix</keyword>
<accession>A0A0G0Q0X5</accession>
<feature type="transmembrane region" description="Helical" evidence="8">
    <location>
        <begin position="83"/>
        <end position="102"/>
    </location>
</feature>
<evidence type="ECO:0000256" key="6">
    <source>
        <dbReference type="ARBA" id="ARBA00022989"/>
    </source>
</evidence>
<keyword evidence="4 8" id="KW-0812">Transmembrane</keyword>
<evidence type="ECO:0000256" key="8">
    <source>
        <dbReference type="SAM" id="Phobius"/>
    </source>
</evidence>
<name>A0A0G0Q0X5_9BACT</name>
<comment type="caution">
    <text evidence="9">The sequence shown here is derived from an EMBL/GenBank/DDBJ whole genome shotgun (WGS) entry which is preliminary data.</text>
</comment>
<feature type="transmembrane region" description="Helical" evidence="8">
    <location>
        <begin position="108"/>
        <end position="129"/>
    </location>
</feature>
<evidence type="ECO:0000313" key="9">
    <source>
        <dbReference type="EMBL" id="KKR34004.1"/>
    </source>
</evidence>
<dbReference type="NCBIfam" id="TIGR03426">
    <property type="entry name" value="shape_MreD"/>
    <property type="match status" value="1"/>
</dbReference>
<gene>
    <name evidence="9" type="ORF">UT63_C0008G0003</name>
</gene>
<dbReference type="Proteomes" id="UP000034539">
    <property type="component" value="Unassembled WGS sequence"/>
</dbReference>
<keyword evidence="7 8" id="KW-0472">Membrane</keyword>
<comment type="subcellular location">
    <subcellularLocation>
        <location evidence="1">Cell membrane</location>
        <topology evidence="1">Multi-pass membrane protein</topology>
    </subcellularLocation>
</comment>
<evidence type="ECO:0000256" key="4">
    <source>
        <dbReference type="ARBA" id="ARBA00022692"/>
    </source>
</evidence>
<dbReference type="AlphaFoldDB" id="A0A0G0Q0X5"/>
<reference evidence="9 10" key="1">
    <citation type="journal article" date="2015" name="Nature">
        <title>rRNA introns, odd ribosomes, and small enigmatic genomes across a large radiation of phyla.</title>
        <authorList>
            <person name="Brown C.T."/>
            <person name="Hug L.A."/>
            <person name="Thomas B.C."/>
            <person name="Sharon I."/>
            <person name="Castelle C.J."/>
            <person name="Singh A."/>
            <person name="Wilkins M.J."/>
            <person name="Williams K.H."/>
            <person name="Banfield J.F."/>
        </authorList>
    </citation>
    <scope>NUCLEOTIDE SEQUENCE [LARGE SCALE GENOMIC DNA]</scope>
</reference>
<evidence type="ECO:0000256" key="7">
    <source>
        <dbReference type="ARBA" id="ARBA00023136"/>
    </source>
</evidence>
<sequence length="140" mass="15928">MTLIIILIILTSLIESTIVPFPLTLPVVLALSIVSERQLFLLAFLSGIISDLLTGNSLGLTSVYFLIISLLIFLYRKKFRSQAFLYLLPFTFISVLIYNFLVYMELDILFSFFSTIISVPFIIIVFIFWEKTGSSKLKVA</sequence>
<evidence type="ECO:0000256" key="2">
    <source>
        <dbReference type="ARBA" id="ARBA00007776"/>
    </source>
</evidence>
<keyword evidence="5" id="KW-0133">Cell shape</keyword>
<feature type="transmembrane region" description="Helical" evidence="8">
    <location>
        <begin position="56"/>
        <end position="76"/>
    </location>
</feature>
<evidence type="ECO:0000256" key="3">
    <source>
        <dbReference type="ARBA" id="ARBA00022475"/>
    </source>
</evidence>
<dbReference type="InterPro" id="IPR007227">
    <property type="entry name" value="Cell_shape_determining_MreD"/>
</dbReference>
<dbReference type="EMBL" id="LBXN01000008">
    <property type="protein sequence ID" value="KKR34004.1"/>
    <property type="molecule type" value="Genomic_DNA"/>
</dbReference>
<evidence type="ECO:0000256" key="5">
    <source>
        <dbReference type="ARBA" id="ARBA00022960"/>
    </source>
</evidence>